<keyword evidence="7" id="KW-1185">Reference proteome</keyword>
<dbReference type="Proteomes" id="UP000747542">
    <property type="component" value="Unassembled WGS sequence"/>
</dbReference>
<feature type="region of interest" description="Disordered" evidence="4">
    <location>
        <begin position="357"/>
        <end position="399"/>
    </location>
</feature>
<evidence type="ECO:0000256" key="3">
    <source>
        <dbReference type="ARBA" id="ARBA00022833"/>
    </source>
</evidence>
<proteinExistence type="predicted"/>
<sequence length="399" mass="43589">MLTILQPHSEASMEPLVCTSSHTRGRKLYIAGFTYTRNRIRGIRSYWRCTIRSCPGRLVLLRDDVVKTKTHSHPPNMDGNRTTDRTEAASGVVLGHIIGPTGDLTDGQLGVLGTLLDQAAGGRLYRPGSGSSTLLDQAAGGRHCQRRHLDQAAGVLGTLLDQAAGVLGTLLDQAAGVLGHSTRPGSGGSTDQAGVLGTLLDQAAGVLGTLLDQAAGVLGTSVGSGEYPYSGREMFNITYELWEDGETIKVPEMSRYTYLQHCNYNGFPELHRKNNGVYYQFECHCLANTSGDTCQWGNACPASTPTPLYCDGQLECHHLCQMANVTYRIRGRRKAQPKVVQVNHLWQYHWSGQYTWEDSEEQSPTTKEDQTRDPGRIGDRPDQGNPTIDHGRDRRGGPI</sequence>
<feature type="compositionally biased region" description="Basic and acidic residues" evidence="4">
    <location>
        <begin position="389"/>
        <end position="399"/>
    </location>
</feature>
<dbReference type="AlphaFoldDB" id="A0A8J5NBV8"/>
<name>A0A8J5NBV8_HOMAM</name>
<dbReference type="Gene3D" id="2.20.25.240">
    <property type="match status" value="1"/>
</dbReference>
<dbReference type="Pfam" id="PF04500">
    <property type="entry name" value="FLYWCH"/>
    <property type="match status" value="1"/>
</dbReference>
<dbReference type="GO" id="GO:0008270">
    <property type="term" value="F:zinc ion binding"/>
    <property type="evidence" value="ECO:0007669"/>
    <property type="project" value="UniProtKB-KW"/>
</dbReference>
<keyword evidence="2" id="KW-0863">Zinc-finger</keyword>
<keyword evidence="3" id="KW-0862">Zinc</keyword>
<accession>A0A8J5NBV8</accession>
<protein>
    <submittedName>
        <fullName evidence="6">Putative microtubule-associated protein 6</fullName>
    </submittedName>
</protein>
<evidence type="ECO:0000313" key="7">
    <source>
        <dbReference type="Proteomes" id="UP000747542"/>
    </source>
</evidence>
<feature type="compositionally biased region" description="Basic and acidic residues" evidence="4">
    <location>
        <begin position="366"/>
        <end position="382"/>
    </location>
</feature>
<reference evidence="6" key="1">
    <citation type="journal article" date="2021" name="Sci. Adv.">
        <title>The American lobster genome reveals insights on longevity, neural, and immune adaptations.</title>
        <authorList>
            <person name="Polinski J.M."/>
            <person name="Zimin A.V."/>
            <person name="Clark K.F."/>
            <person name="Kohn A.B."/>
            <person name="Sadowski N."/>
            <person name="Timp W."/>
            <person name="Ptitsyn A."/>
            <person name="Khanna P."/>
            <person name="Romanova D.Y."/>
            <person name="Williams P."/>
            <person name="Greenwood S.J."/>
            <person name="Moroz L.L."/>
            <person name="Walt D.R."/>
            <person name="Bodnar A.G."/>
        </authorList>
    </citation>
    <scope>NUCLEOTIDE SEQUENCE</scope>
    <source>
        <strain evidence="6">GMGI-L3</strain>
    </source>
</reference>
<dbReference type="InterPro" id="IPR007588">
    <property type="entry name" value="Znf_FLYWCH"/>
</dbReference>
<feature type="domain" description="FLYWCH-type" evidence="5">
    <location>
        <begin position="21"/>
        <end position="73"/>
    </location>
</feature>
<evidence type="ECO:0000256" key="2">
    <source>
        <dbReference type="ARBA" id="ARBA00022771"/>
    </source>
</evidence>
<gene>
    <name evidence="6" type="primary">MAP6-L</name>
    <name evidence="6" type="ORF">Hamer_G015533</name>
</gene>
<evidence type="ECO:0000313" key="6">
    <source>
        <dbReference type="EMBL" id="KAG7176708.1"/>
    </source>
</evidence>
<organism evidence="6 7">
    <name type="scientific">Homarus americanus</name>
    <name type="common">American lobster</name>
    <dbReference type="NCBI Taxonomy" id="6706"/>
    <lineage>
        <taxon>Eukaryota</taxon>
        <taxon>Metazoa</taxon>
        <taxon>Ecdysozoa</taxon>
        <taxon>Arthropoda</taxon>
        <taxon>Crustacea</taxon>
        <taxon>Multicrustacea</taxon>
        <taxon>Malacostraca</taxon>
        <taxon>Eumalacostraca</taxon>
        <taxon>Eucarida</taxon>
        <taxon>Decapoda</taxon>
        <taxon>Pleocyemata</taxon>
        <taxon>Astacidea</taxon>
        <taxon>Nephropoidea</taxon>
        <taxon>Nephropidae</taxon>
        <taxon>Homarus</taxon>
    </lineage>
</organism>
<evidence type="ECO:0000256" key="4">
    <source>
        <dbReference type="SAM" id="MobiDB-lite"/>
    </source>
</evidence>
<evidence type="ECO:0000256" key="1">
    <source>
        <dbReference type="ARBA" id="ARBA00022723"/>
    </source>
</evidence>
<evidence type="ECO:0000259" key="5">
    <source>
        <dbReference type="Pfam" id="PF04500"/>
    </source>
</evidence>
<keyword evidence="1" id="KW-0479">Metal-binding</keyword>
<dbReference type="EMBL" id="JAHLQT010003055">
    <property type="protein sequence ID" value="KAG7176708.1"/>
    <property type="molecule type" value="Genomic_DNA"/>
</dbReference>
<comment type="caution">
    <text evidence="6">The sequence shown here is derived from an EMBL/GenBank/DDBJ whole genome shotgun (WGS) entry which is preliminary data.</text>
</comment>